<dbReference type="EMBL" id="JAXCGZ010013322">
    <property type="protein sequence ID" value="KAK7072858.1"/>
    <property type="molecule type" value="Genomic_DNA"/>
</dbReference>
<evidence type="ECO:0000256" key="6">
    <source>
        <dbReference type="ARBA" id="ARBA00022833"/>
    </source>
</evidence>
<keyword evidence="3" id="KW-0479">Metal-binding</keyword>
<dbReference type="GO" id="GO:0005634">
    <property type="term" value="C:nucleus"/>
    <property type="evidence" value="ECO:0007669"/>
    <property type="project" value="UniProtKB-SubCell"/>
</dbReference>
<evidence type="ECO:0000256" key="9">
    <source>
        <dbReference type="ARBA" id="ARBA00023163"/>
    </source>
</evidence>
<feature type="domain" description="C2H2-type" evidence="12">
    <location>
        <begin position="22"/>
        <end position="49"/>
    </location>
</feature>
<dbReference type="FunFam" id="3.30.160.60:FF:000303">
    <property type="entry name" value="Zinc finger protein 41"/>
    <property type="match status" value="1"/>
</dbReference>
<accession>A0AAN8X255</accession>
<comment type="subcellular location">
    <subcellularLocation>
        <location evidence="1">Nucleus</location>
    </subcellularLocation>
</comment>
<comment type="similarity">
    <text evidence="2">Belongs to the krueppel C2H2-type zinc-finger protein family.</text>
</comment>
<dbReference type="GO" id="GO:0000978">
    <property type="term" value="F:RNA polymerase II cis-regulatory region sequence-specific DNA binding"/>
    <property type="evidence" value="ECO:0007669"/>
    <property type="project" value="TreeGrafter"/>
</dbReference>
<proteinExistence type="inferred from homology"/>
<evidence type="ECO:0000259" key="12">
    <source>
        <dbReference type="PROSITE" id="PS50157"/>
    </source>
</evidence>
<feature type="non-terminal residue" evidence="13">
    <location>
        <position position="172"/>
    </location>
</feature>
<evidence type="ECO:0000256" key="3">
    <source>
        <dbReference type="ARBA" id="ARBA00022723"/>
    </source>
</evidence>
<dbReference type="SUPFAM" id="SSF57667">
    <property type="entry name" value="beta-beta-alpha zinc fingers"/>
    <property type="match status" value="1"/>
</dbReference>
<dbReference type="InterPro" id="IPR036236">
    <property type="entry name" value="Znf_C2H2_sf"/>
</dbReference>
<evidence type="ECO:0000256" key="2">
    <source>
        <dbReference type="ARBA" id="ARBA00006991"/>
    </source>
</evidence>
<keyword evidence="5 11" id="KW-0863">Zinc-finger</keyword>
<evidence type="ECO:0000256" key="7">
    <source>
        <dbReference type="ARBA" id="ARBA00023015"/>
    </source>
</evidence>
<sequence length="172" mass="19486">MTFRQKPALNAHLRLHKDERPYSCSICGTKFKKSTFLKRHMEVHNEGGSHQKNLDMLDFTSSVNDETPVINAIHNKCPKNESSEPCVQALKQDPEMSSDIFSCSQEEEDQAVYLQEAEVTDEFVSIKEEMVLPENEGNKRNKVNVLEGVNDTRGSSNRKSLGPESLNVDFLL</sequence>
<comment type="caution">
    <text evidence="13">The sequence shown here is derived from an EMBL/GenBank/DDBJ whole genome shotgun (WGS) entry which is preliminary data.</text>
</comment>
<gene>
    <name evidence="13" type="ORF">SK128_021907</name>
</gene>
<keyword evidence="8" id="KW-0238">DNA-binding</keyword>
<evidence type="ECO:0000256" key="8">
    <source>
        <dbReference type="ARBA" id="ARBA00023125"/>
    </source>
</evidence>
<keyword evidence="4" id="KW-0677">Repeat</keyword>
<dbReference type="SMART" id="SM00355">
    <property type="entry name" value="ZnF_C2H2"/>
    <property type="match status" value="1"/>
</dbReference>
<evidence type="ECO:0000256" key="10">
    <source>
        <dbReference type="ARBA" id="ARBA00023242"/>
    </source>
</evidence>
<keyword evidence="6" id="KW-0862">Zinc</keyword>
<dbReference type="Pfam" id="PF00096">
    <property type="entry name" value="zf-C2H2"/>
    <property type="match status" value="1"/>
</dbReference>
<dbReference type="PROSITE" id="PS00028">
    <property type="entry name" value="ZINC_FINGER_C2H2_1"/>
    <property type="match status" value="1"/>
</dbReference>
<keyword evidence="9" id="KW-0804">Transcription</keyword>
<dbReference type="Gene3D" id="3.30.160.60">
    <property type="entry name" value="Classic Zinc Finger"/>
    <property type="match status" value="1"/>
</dbReference>
<dbReference type="GO" id="GO:0008270">
    <property type="term" value="F:zinc ion binding"/>
    <property type="evidence" value="ECO:0007669"/>
    <property type="project" value="UniProtKB-KW"/>
</dbReference>
<dbReference type="PANTHER" id="PTHR45925">
    <property type="entry name" value="ZINC FINGER PROTEIN"/>
    <property type="match status" value="1"/>
</dbReference>
<dbReference type="InterPro" id="IPR013087">
    <property type="entry name" value="Znf_C2H2_type"/>
</dbReference>
<organism evidence="13 14">
    <name type="scientific">Halocaridina rubra</name>
    <name type="common">Hawaiian red shrimp</name>
    <dbReference type="NCBI Taxonomy" id="373956"/>
    <lineage>
        <taxon>Eukaryota</taxon>
        <taxon>Metazoa</taxon>
        <taxon>Ecdysozoa</taxon>
        <taxon>Arthropoda</taxon>
        <taxon>Crustacea</taxon>
        <taxon>Multicrustacea</taxon>
        <taxon>Malacostraca</taxon>
        <taxon>Eumalacostraca</taxon>
        <taxon>Eucarida</taxon>
        <taxon>Decapoda</taxon>
        <taxon>Pleocyemata</taxon>
        <taxon>Caridea</taxon>
        <taxon>Atyoidea</taxon>
        <taxon>Atyidae</taxon>
        <taxon>Halocaridina</taxon>
    </lineage>
</organism>
<reference evidence="13 14" key="1">
    <citation type="submission" date="2023-11" db="EMBL/GenBank/DDBJ databases">
        <title>Halocaridina rubra genome assembly.</title>
        <authorList>
            <person name="Smith C."/>
        </authorList>
    </citation>
    <scope>NUCLEOTIDE SEQUENCE [LARGE SCALE GENOMIC DNA]</scope>
    <source>
        <strain evidence="13">EP-1</strain>
        <tissue evidence="13">Whole</tissue>
    </source>
</reference>
<keyword evidence="14" id="KW-1185">Reference proteome</keyword>
<dbReference type="GO" id="GO:0000981">
    <property type="term" value="F:DNA-binding transcription factor activity, RNA polymerase II-specific"/>
    <property type="evidence" value="ECO:0007669"/>
    <property type="project" value="TreeGrafter"/>
</dbReference>
<evidence type="ECO:0000313" key="13">
    <source>
        <dbReference type="EMBL" id="KAK7072858.1"/>
    </source>
</evidence>
<keyword evidence="10" id="KW-0539">Nucleus</keyword>
<keyword evidence="7" id="KW-0805">Transcription regulation</keyword>
<evidence type="ECO:0000256" key="1">
    <source>
        <dbReference type="ARBA" id="ARBA00004123"/>
    </source>
</evidence>
<evidence type="ECO:0000256" key="11">
    <source>
        <dbReference type="PROSITE-ProRule" id="PRU00042"/>
    </source>
</evidence>
<evidence type="ECO:0000256" key="5">
    <source>
        <dbReference type="ARBA" id="ARBA00022771"/>
    </source>
</evidence>
<dbReference type="AlphaFoldDB" id="A0AAN8X255"/>
<dbReference type="PROSITE" id="PS50157">
    <property type="entry name" value="ZINC_FINGER_C2H2_2"/>
    <property type="match status" value="1"/>
</dbReference>
<dbReference type="InterPro" id="IPR051967">
    <property type="entry name" value="Krueppel_C2H2-ZF"/>
</dbReference>
<evidence type="ECO:0000256" key="4">
    <source>
        <dbReference type="ARBA" id="ARBA00022737"/>
    </source>
</evidence>
<protein>
    <recommendedName>
        <fullName evidence="12">C2H2-type domain-containing protein</fullName>
    </recommendedName>
</protein>
<dbReference type="Proteomes" id="UP001381693">
    <property type="component" value="Unassembled WGS sequence"/>
</dbReference>
<evidence type="ECO:0000313" key="14">
    <source>
        <dbReference type="Proteomes" id="UP001381693"/>
    </source>
</evidence>
<name>A0AAN8X255_HALRR</name>